<evidence type="ECO:0000256" key="1">
    <source>
        <dbReference type="SAM" id="Phobius"/>
    </source>
</evidence>
<dbReference type="InterPro" id="IPR013785">
    <property type="entry name" value="Aldolase_TIM"/>
</dbReference>
<organism evidence="2 3">
    <name type="scientific">Rosa chinensis</name>
    <name type="common">China rose</name>
    <dbReference type="NCBI Taxonomy" id="74649"/>
    <lineage>
        <taxon>Eukaryota</taxon>
        <taxon>Viridiplantae</taxon>
        <taxon>Streptophyta</taxon>
        <taxon>Embryophyta</taxon>
        <taxon>Tracheophyta</taxon>
        <taxon>Spermatophyta</taxon>
        <taxon>Magnoliopsida</taxon>
        <taxon>eudicotyledons</taxon>
        <taxon>Gunneridae</taxon>
        <taxon>Pentapetalae</taxon>
        <taxon>rosids</taxon>
        <taxon>fabids</taxon>
        <taxon>Rosales</taxon>
        <taxon>Rosaceae</taxon>
        <taxon>Rosoideae</taxon>
        <taxon>Rosoideae incertae sedis</taxon>
        <taxon>Rosa</taxon>
    </lineage>
</organism>
<name>A0A2P6QF23_ROSCH</name>
<feature type="transmembrane region" description="Helical" evidence="1">
    <location>
        <begin position="76"/>
        <end position="97"/>
    </location>
</feature>
<dbReference type="STRING" id="74649.A0A2P6QF23"/>
<dbReference type="EC" id="1.3.5.2" evidence="2"/>
<accession>A0A2P6QF23</accession>
<sequence>MLRRMANYSTYENDEKLATLSHAIISNTTVSRTESVSRNPVASEAGGLSGKPLFDTSTRLLKDMYLLTRVGPHCHLYFYHFDLFLHLYSLFFPLVYLRCLVRTLLFVHLGIIYC</sequence>
<keyword evidence="2" id="KW-0560">Oxidoreductase</keyword>
<comment type="caution">
    <text evidence="2">The sequence shown here is derived from an EMBL/GenBank/DDBJ whole genome shotgun (WGS) entry which is preliminary data.</text>
</comment>
<reference evidence="2 3" key="1">
    <citation type="journal article" date="2018" name="Nat. Genet.">
        <title>The Rosa genome provides new insights in the design of modern roses.</title>
        <authorList>
            <person name="Bendahmane M."/>
        </authorList>
    </citation>
    <scope>NUCLEOTIDE SEQUENCE [LARGE SCALE GENOMIC DNA]</scope>
    <source>
        <strain evidence="3">cv. Old Blush</strain>
    </source>
</reference>
<dbReference type="GO" id="GO:0106430">
    <property type="term" value="F:dihydroorotate dehydrogenase (quinone) activity"/>
    <property type="evidence" value="ECO:0007669"/>
    <property type="project" value="UniProtKB-EC"/>
</dbReference>
<proteinExistence type="predicted"/>
<protein>
    <submittedName>
        <fullName evidence="2">Putative dihydroorotate dehydrogenase (Quinone)</fullName>
        <ecNumber evidence="2">1.3.5.2</ecNumber>
    </submittedName>
</protein>
<keyword evidence="1" id="KW-0472">Membrane</keyword>
<dbReference type="Proteomes" id="UP000238479">
    <property type="component" value="Chromosome 5"/>
</dbReference>
<keyword evidence="3" id="KW-1185">Reference proteome</keyword>
<dbReference type="AlphaFoldDB" id="A0A2P6QF23"/>
<dbReference type="Gramene" id="PRQ32767">
    <property type="protein sequence ID" value="PRQ32767"/>
    <property type="gene ID" value="RchiOBHm_Chr5g0050041"/>
</dbReference>
<keyword evidence="1" id="KW-0812">Transmembrane</keyword>
<dbReference type="Gene3D" id="3.20.20.70">
    <property type="entry name" value="Aldolase class I"/>
    <property type="match status" value="1"/>
</dbReference>
<gene>
    <name evidence="2" type="ORF">RchiOBHm_Chr5g0050041</name>
</gene>
<evidence type="ECO:0000313" key="2">
    <source>
        <dbReference type="EMBL" id="PRQ32767.1"/>
    </source>
</evidence>
<dbReference type="EMBL" id="PDCK01000043">
    <property type="protein sequence ID" value="PRQ32767.1"/>
    <property type="molecule type" value="Genomic_DNA"/>
</dbReference>
<evidence type="ECO:0000313" key="3">
    <source>
        <dbReference type="Proteomes" id="UP000238479"/>
    </source>
</evidence>
<keyword evidence="1" id="KW-1133">Transmembrane helix</keyword>